<dbReference type="SUPFAM" id="SSF141371">
    <property type="entry name" value="PilZ domain-like"/>
    <property type="match status" value="1"/>
</dbReference>
<feature type="domain" description="PilZ" evidence="2">
    <location>
        <begin position="19"/>
        <end position="101"/>
    </location>
</feature>
<protein>
    <submittedName>
        <fullName evidence="3">PilZ domain-containing protein</fullName>
    </submittedName>
</protein>
<evidence type="ECO:0000256" key="1">
    <source>
        <dbReference type="SAM" id="MobiDB-lite"/>
    </source>
</evidence>
<dbReference type="Pfam" id="PF07238">
    <property type="entry name" value="PilZ"/>
    <property type="match status" value="1"/>
</dbReference>
<name>A0ABZ0B7G8_9SPHN</name>
<dbReference type="RefSeq" id="WP_313913155.1">
    <property type="nucleotide sequence ID" value="NZ_CP135076.1"/>
</dbReference>
<organism evidence="3 4">
    <name type="scientific">Stakelama saccharophila</name>
    <dbReference type="NCBI Taxonomy" id="3075605"/>
    <lineage>
        <taxon>Bacteria</taxon>
        <taxon>Pseudomonadati</taxon>
        <taxon>Pseudomonadota</taxon>
        <taxon>Alphaproteobacteria</taxon>
        <taxon>Sphingomonadales</taxon>
        <taxon>Sphingomonadaceae</taxon>
        <taxon>Stakelama</taxon>
    </lineage>
</organism>
<evidence type="ECO:0000259" key="2">
    <source>
        <dbReference type="Pfam" id="PF07238"/>
    </source>
</evidence>
<evidence type="ECO:0000313" key="4">
    <source>
        <dbReference type="Proteomes" id="UP001302249"/>
    </source>
</evidence>
<reference evidence="3 4" key="1">
    <citation type="submission" date="2023-09" db="EMBL/GenBank/DDBJ databases">
        <authorList>
            <person name="Rey-Velasco X."/>
        </authorList>
    </citation>
    <scope>NUCLEOTIDE SEQUENCE [LARGE SCALE GENOMIC DNA]</scope>
    <source>
        <strain evidence="3 4">W311</strain>
    </source>
</reference>
<sequence>MERYSDEHLTAEHGVETTQRSESRDSLFLTARFRYSATVEPVRVRIRNLSSGGLMVEYGGNIAIGSPVEVEVRGIGWVAGHVAWCAEQRVGVAFDQEVDPKRARRPVGTGAKNPRRGPGPKL</sequence>
<dbReference type="EMBL" id="CP135076">
    <property type="protein sequence ID" value="WNO52571.1"/>
    <property type="molecule type" value="Genomic_DNA"/>
</dbReference>
<feature type="region of interest" description="Disordered" evidence="1">
    <location>
        <begin position="97"/>
        <end position="122"/>
    </location>
</feature>
<accession>A0ABZ0B7G8</accession>
<evidence type="ECO:0000313" key="3">
    <source>
        <dbReference type="EMBL" id="WNO52571.1"/>
    </source>
</evidence>
<dbReference type="Proteomes" id="UP001302249">
    <property type="component" value="Chromosome"/>
</dbReference>
<gene>
    <name evidence="3" type="ORF">RPR59_08805</name>
</gene>
<keyword evidence="4" id="KW-1185">Reference proteome</keyword>
<dbReference type="InterPro" id="IPR009875">
    <property type="entry name" value="PilZ_domain"/>
</dbReference>
<feature type="region of interest" description="Disordered" evidence="1">
    <location>
        <begin position="1"/>
        <end position="24"/>
    </location>
</feature>
<proteinExistence type="predicted"/>